<keyword evidence="5 6" id="KW-0378">Hydrolase</keyword>
<evidence type="ECO:0000256" key="3">
    <source>
        <dbReference type="ARBA" id="ARBA00012658"/>
    </source>
</evidence>
<evidence type="ECO:0000256" key="6">
    <source>
        <dbReference type="RuleBase" id="RU361188"/>
    </source>
</evidence>
<gene>
    <name evidence="8" type="ORF">DIATSA_LOCUS9218</name>
</gene>
<reference evidence="8" key="1">
    <citation type="submission" date="2021-12" db="EMBL/GenBank/DDBJ databases">
        <authorList>
            <person name="King R."/>
        </authorList>
    </citation>
    <scope>NUCLEOTIDE SEQUENCE</scope>
</reference>
<proteinExistence type="inferred from homology"/>
<dbReference type="GO" id="GO:0006680">
    <property type="term" value="P:glucosylceramide catabolic process"/>
    <property type="evidence" value="ECO:0007669"/>
    <property type="project" value="TreeGrafter"/>
</dbReference>
<dbReference type="OrthoDB" id="2160638at2759"/>
<dbReference type="EMBL" id="OU893334">
    <property type="protein sequence ID" value="CAG9791614.1"/>
    <property type="molecule type" value="Genomic_DNA"/>
</dbReference>
<dbReference type="InterPro" id="IPR017853">
    <property type="entry name" value="GH"/>
</dbReference>
<dbReference type="InterPro" id="IPR001139">
    <property type="entry name" value="Glyco_hydro_30"/>
</dbReference>
<dbReference type="PANTHER" id="PTHR11069">
    <property type="entry name" value="GLUCOSYLCERAMIDASE"/>
    <property type="match status" value="1"/>
</dbReference>
<dbReference type="AlphaFoldDB" id="A0A9N9R887"/>
<reference evidence="8" key="2">
    <citation type="submission" date="2022-10" db="EMBL/GenBank/DDBJ databases">
        <authorList>
            <consortium name="ENA_rothamsted_submissions"/>
            <consortium name="culmorum"/>
            <person name="King R."/>
        </authorList>
    </citation>
    <scope>NUCLEOTIDE SEQUENCE</scope>
</reference>
<organism evidence="8 9">
    <name type="scientific">Diatraea saccharalis</name>
    <name type="common">sugarcane borer</name>
    <dbReference type="NCBI Taxonomy" id="40085"/>
    <lineage>
        <taxon>Eukaryota</taxon>
        <taxon>Metazoa</taxon>
        <taxon>Ecdysozoa</taxon>
        <taxon>Arthropoda</taxon>
        <taxon>Hexapoda</taxon>
        <taxon>Insecta</taxon>
        <taxon>Pterygota</taxon>
        <taxon>Neoptera</taxon>
        <taxon>Endopterygota</taxon>
        <taxon>Lepidoptera</taxon>
        <taxon>Glossata</taxon>
        <taxon>Ditrysia</taxon>
        <taxon>Pyraloidea</taxon>
        <taxon>Crambidae</taxon>
        <taxon>Crambinae</taxon>
        <taxon>Diatraea</taxon>
    </lineage>
</organism>
<dbReference type="GO" id="GO:0016020">
    <property type="term" value="C:membrane"/>
    <property type="evidence" value="ECO:0007669"/>
    <property type="project" value="GOC"/>
</dbReference>
<evidence type="ECO:0000256" key="4">
    <source>
        <dbReference type="ARBA" id="ARBA00022729"/>
    </source>
</evidence>
<feature type="domain" description="Glycosyl hydrolase family 30 TIM-barrel" evidence="7">
    <location>
        <begin position="86"/>
        <end position="144"/>
    </location>
</feature>
<keyword evidence="6" id="KW-0326">Glycosidase</keyword>
<keyword evidence="4" id="KW-0732">Signal</keyword>
<sequence length="164" mass="19010">MNAAVEPVHILASTWTPPLWMTTNQMYIGKNELKKEYYQTYADYHLKNPLLILDSPIWGITTTNEPINAMMDFFKFIGLGWSPLKQDLNHNVVGWIDWNLCLNSQGGPNWVDNFVDSPVIVFPEKKEFVKQPMYYALGHFSKFLPRGSQRIKVTEKYLPRSSPV</sequence>
<dbReference type="InterPro" id="IPR033453">
    <property type="entry name" value="Glyco_hydro_30_TIM-barrel"/>
</dbReference>
<keyword evidence="6" id="KW-0746">Sphingolipid metabolism</keyword>
<dbReference type="Pfam" id="PF02055">
    <property type="entry name" value="Glyco_hydro_30"/>
    <property type="match status" value="2"/>
</dbReference>
<dbReference type="SUPFAM" id="SSF51445">
    <property type="entry name" value="(Trans)glycosidases"/>
    <property type="match status" value="2"/>
</dbReference>
<comment type="similarity">
    <text evidence="2 6">Belongs to the glycosyl hydrolase 30 family.</text>
</comment>
<protein>
    <recommendedName>
        <fullName evidence="3 6">Glucosylceramidase</fullName>
        <ecNumber evidence="3 6">3.2.1.45</ecNumber>
    </recommendedName>
</protein>
<feature type="domain" description="Glycosyl hydrolase family 30 TIM-barrel" evidence="7">
    <location>
        <begin position="8"/>
        <end position="83"/>
    </location>
</feature>
<dbReference type="Proteomes" id="UP001153714">
    <property type="component" value="Chromosome 3"/>
</dbReference>
<evidence type="ECO:0000313" key="8">
    <source>
        <dbReference type="EMBL" id="CAG9791614.1"/>
    </source>
</evidence>
<dbReference type="Gene3D" id="3.20.20.80">
    <property type="entry name" value="Glycosidases"/>
    <property type="match status" value="2"/>
</dbReference>
<name>A0A9N9R887_9NEOP</name>
<evidence type="ECO:0000256" key="2">
    <source>
        <dbReference type="ARBA" id="ARBA00005382"/>
    </source>
</evidence>
<keyword evidence="6" id="KW-0443">Lipid metabolism</keyword>
<evidence type="ECO:0000313" key="9">
    <source>
        <dbReference type="Proteomes" id="UP001153714"/>
    </source>
</evidence>
<dbReference type="PANTHER" id="PTHR11069:SF23">
    <property type="entry name" value="LYSOSOMAL ACID GLUCOSYLCERAMIDASE"/>
    <property type="match status" value="1"/>
</dbReference>
<accession>A0A9N9R887</accession>
<dbReference type="EC" id="3.2.1.45" evidence="3 6"/>
<evidence type="ECO:0000259" key="7">
    <source>
        <dbReference type="Pfam" id="PF02055"/>
    </source>
</evidence>
<evidence type="ECO:0000256" key="5">
    <source>
        <dbReference type="ARBA" id="ARBA00022801"/>
    </source>
</evidence>
<evidence type="ECO:0000256" key="1">
    <source>
        <dbReference type="ARBA" id="ARBA00001013"/>
    </source>
</evidence>
<dbReference type="GO" id="GO:0004348">
    <property type="term" value="F:glucosylceramidase activity"/>
    <property type="evidence" value="ECO:0007669"/>
    <property type="project" value="UniProtKB-EC"/>
</dbReference>
<keyword evidence="9" id="KW-1185">Reference proteome</keyword>
<comment type="catalytic activity">
    <reaction evidence="1">
        <text>a beta-D-glucosyl-(1&lt;-&gt;1')-N-acylsphing-4-enine + H2O = an N-acylsphing-4-enine + D-glucose</text>
        <dbReference type="Rhea" id="RHEA:13269"/>
        <dbReference type="ChEBI" id="CHEBI:4167"/>
        <dbReference type="ChEBI" id="CHEBI:15377"/>
        <dbReference type="ChEBI" id="CHEBI:22801"/>
        <dbReference type="ChEBI" id="CHEBI:52639"/>
        <dbReference type="EC" id="3.2.1.45"/>
    </reaction>
    <physiologicalReaction direction="left-to-right" evidence="1">
        <dbReference type="Rhea" id="RHEA:13270"/>
    </physiologicalReaction>
</comment>